<proteinExistence type="predicted"/>
<name>A0A0Q0TZ30_9CORY</name>
<dbReference type="InterPro" id="IPR022521">
    <property type="entry name" value="Rv3660c"/>
</dbReference>
<evidence type="ECO:0000313" key="2">
    <source>
        <dbReference type="Proteomes" id="UP000050517"/>
    </source>
</evidence>
<dbReference type="STRING" id="1544416.Cocul_01294"/>
<sequence length="277" mass="28354">MVGDPGPVPHHAVVACHADRGFVIPAQATDLLRALGEATRAGNTQDSSRGRVVGILGVVGGAGASTLALAVAREGARHQRTVLIDAVDHSGGLDLLAGCEDTPGARWPDLHVAEGTLAAEDVVAALPRQGEVAVLSAARGQVDEGYRLAEEELRGAVDTLRRGGYPVVLDIAGTGDLGLAGAEVCDEVVLLCCAEVRAGARLAGLAARLRARGIAASVVLRHRGWSGLDAQDIQRLSGLHVVAELPTIAGLAKAAELGGIPARLPRAVRGVAEAVWR</sequence>
<evidence type="ECO:0008006" key="3">
    <source>
        <dbReference type="Google" id="ProtNLM"/>
    </source>
</evidence>
<dbReference type="InterPro" id="IPR027417">
    <property type="entry name" value="P-loop_NTPase"/>
</dbReference>
<organism evidence="1 2">
    <name type="scientific">Corynebacterium oculi</name>
    <dbReference type="NCBI Taxonomy" id="1544416"/>
    <lineage>
        <taxon>Bacteria</taxon>
        <taxon>Bacillati</taxon>
        <taxon>Actinomycetota</taxon>
        <taxon>Actinomycetes</taxon>
        <taxon>Mycobacteriales</taxon>
        <taxon>Corynebacteriaceae</taxon>
        <taxon>Corynebacterium</taxon>
    </lineage>
</organism>
<gene>
    <name evidence="1" type="ORF">Cocul_01294</name>
</gene>
<dbReference type="EMBL" id="LKST01000002">
    <property type="protein sequence ID" value="KQB84492.1"/>
    <property type="molecule type" value="Genomic_DNA"/>
</dbReference>
<dbReference type="AlphaFoldDB" id="A0A0Q0TZ30"/>
<protein>
    <recommendedName>
        <fullName evidence="3">CobQ/CobB/MinD/ParA nucleotide binding domain protein</fullName>
    </recommendedName>
</protein>
<dbReference type="Gene3D" id="3.40.50.300">
    <property type="entry name" value="P-loop containing nucleotide triphosphate hydrolases"/>
    <property type="match status" value="1"/>
</dbReference>
<dbReference type="PATRIC" id="fig|1544416.3.peg.1300"/>
<accession>A0A0Q0TZ30</accession>
<evidence type="ECO:0000313" key="1">
    <source>
        <dbReference type="EMBL" id="KQB84492.1"/>
    </source>
</evidence>
<comment type="caution">
    <text evidence="1">The sequence shown here is derived from an EMBL/GenBank/DDBJ whole genome shotgun (WGS) entry which is preliminary data.</text>
</comment>
<dbReference type="NCBIfam" id="TIGR03815">
    <property type="entry name" value="CpaE_hom_Actino"/>
    <property type="match status" value="1"/>
</dbReference>
<reference evidence="1 2" key="1">
    <citation type="submission" date="2015-10" db="EMBL/GenBank/DDBJ databases">
        <title>Corynebacteirum lowii and Corynebacterium oculi species nova, derived from human clinical disease and and emended description of Corynebacterium mastiditis.</title>
        <authorList>
            <person name="Bernard K."/>
            <person name="Pacheco A.L."/>
            <person name="Mcdougall C."/>
            <person name="Burtx T."/>
            <person name="Weibe D."/>
            <person name="Tyler S."/>
            <person name="Olson A.B."/>
            <person name="Cnockaert M."/>
            <person name="Eguchi H."/>
            <person name="Kuwahara T."/>
            <person name="Nakayama-Imaohji H."/>
            <person name="Boudewijins M."/>
            <person name="Van Hoecke F."/>
            <person name="Bernier A.-M."/>
            <person name="Vandamme P."/>
        </authorList>
    </citation>
    <scope>NUCLEOTIDE SEQUENCE [LARGE SCALE GENOMIC DNA]</scope>
    <source>
        <strain evidence="1 2">NML 130210</strain>
    </source>
</reference>
<dbReference type="Proteomes" id="UP000050517">
    <property type="component" value="Unassembled WGS sequence"/>
</dbReference>
<dbReference type="SUPFAM" id="SSF52540">
    <property type="entry name" value="P-loop containing nucleoside triphosphate hydrolases"/>
    <property type="match status" value="1"/>
</dbReference>
<keyword evidence="2" id="KW-1185">Reference proteome</keyword>